<feature type="transmembrane region" description="Helical" evidence="6">
    <location>
        <begin position="7"/>
        <end position="24"/>
    </location>
</feature>
<reference evidence="7 8" key="1">
    <citation type="submission" date="2014-04" db="EMBL/GenBank/DDBJ databases">
        <title>Draft Genome Sequence of Synergistes jonesii.</title>
        <authorList>
            <person name="Coil D.A."/>
            <person name="Eisen J.A."/>
            <person name="Holland-Moritz H.E."/>
        </authorList>
    </citation>
    <scope>NUCLEOTIDE SEQUENCE [LARGE SCALE GENOMIC DNA]</scope>
    <source>
        <strain evidence="7 8">78-1</strain>
    </source>
</reference>
<dbReference type="PATRIC" id="fig|2754.20.peg.666"/>
<keyword evidence="3 6" id="KW-0812">Transmembrane</keyword>
<dbReference type="eggNOG" id="COG4177">
    <property type="taxonomic scope" value="Bacteria"/>
</dbReference>
<comment type="caution">
    <text evidence="7">The sequence shown here is derived from an EMBL/GenBank/DDBJ whole genome shotgun (WGS) entry which is preliminary data.</text>
</comment>
<evidence type="ECO:0000256" key="6">
    <source>
        <dbReference type="SAM" id="Phobius"/>
    </source>
</evidence>
<keyword evidence="5 6" id="KW-0472">Membrane</keyword>
<dbReference type="CDD" id="cd06581">
    <property type="entry name" value="TM_PBP1_LivM_like"/>
    <property type="match status" value="1"/>
</dbReference>
<name>A0A073J4M0_9BACT</name>
<dbReference type="GO" id="GO:0015658">
    <property type="term" value="F:branched-chain amino acid transmembrane transporter activity"/>
    <property type="evidence" value="ECO:0007669"/>
    <property type="project" value="InterPro"/>
</dbReference>
<keyword evidence="4 6" id="KW-1133">Transmembrane helix</keyword>
<dbReference type="GeneID" id="90983243"/>
<feature type="transmembrane region" description="Helical" evidence="6">
    <location>
        <begin position="220"/>
        <end position="240"/>
    </location>
</feature>
<dbReference type="EMBL" id="JMKI01000021">
    <property type="protein sequence ID" value="KEJ92662.1"/>
    <property type="molecule type" value="Genomic_DNA"/>
</dbReference>
<dbReference type="GO" id="GO:0005886">
    <property type="term" value="C:plasma membrane"/>
    <property type="evidence" value="ECO:0007669"/>
    <property type="project" value="UniProtKB-SubCell"/>
</dbReference>
<feature type="transmembrane region" description="Helical" evidence="6">
    <location>
        <begin position="36"/>
        <end position="55"/>
    </location>
</feature>
<evidence type="ECO:0000313" key="8">
    <source>
        <dbReference type="Proteomes" id="UP000027665"/>
    </source>
</evidence>
<feature type="transmembrane region" description="Helical" evidence="6">
    <location>
        <begin position="133"/>
        <end position="152"/>
    </location>
</feature>
<feature type="transmembrane region" description="Helical" evidence="6">
    <location>
        <begin position="252"/>
        <end position="282"/>
    </location>
</feature>
<dbReference type="InterPro" id="IPR043428">
    <property type="entry name" value="LivM-like"/>
</dbReference>
<gene>
    <name evidence="7" type="ORF">EH55_02580</name>
</gene>
<keyword evidence="2" id="KW-1003">Cell membrane</keyword>
<evidence type="ECO:0000256" key="2">
    <source>
        <dbReference type="ARBA" id="ARBA00022475"/>
    </source>
</evidence>
<feature type="transmembrane region" description="Helical" evidence="6">
    <location>
        <begin position="303"/>
        <end position="320"/>
    </location>
</feature>
<evidence type="ECO:0000256" key="3">
    <source>
        <dbReference type="ARBA" id="ARBA00022692"/>
    </source>
</evidence>
<dbReference type="InterPro" id="IPR001851">
    <property type="entry name" value="ABC_transp_permease"/>
</dbReference>
<dbReference type="RefSeq" id="WP_037975349.1">
    <property type="nucleotide sequence ID" value="NZ_JAXDSK010000002.1"/>
</dbReference>
<dbReference type="STRING" id="2754.EH55_02580"/>
<feature type="transmembrane region" description="Helical" evidence="6">
    <location>
        <begin position="102"/>
        <end position="121"/>
    </location>
</feature>
<dbReference type="Pfam" id="PF02653">
    <property type="entry name" value="BPD_transp_2"/>
    <property type="match status" value="1"/>
</dbReference>
<evidence type="ECO:0000256" key="4">
    <source>
        <dbReference type="ARBA" id="ARBA00022989"/>
    </source>
</evidence>
<keyword evidence="8" id="KW-1185">Reference proteome</keyword>
<accession>A0A073J4M0</accession>
<sequence>MKSSTKLLLDAASVALLALFLWWAQGHLDGYKVQVLNLVAVNAILAISLNLIYGFTGMFSLAHAGFMAIGAYVTAILILPAAQKEMMYILEPMLWPFSVMHAPFFVAVVAGGLAAAFVGLLMALPCLRLGGDYLGIATLGFGEIIRVVFTNMTPVTNGALGLKGIPAYANLGWNYFWCVLTIYVIAKLLSSNFGNTLRAVRDDEVAAKAMGINTFRAKTISFVVGAFFAGVGGSLMGSLITTIDPKMFNFQLTFNILMFVVVGGLGSITGSLVGTLVITVLLEWLRFVEDTIKIGSWEIAGMPGMRMLIFSLLLLFIILYRREGIIGGYEFSWESAARFAKRITRKGARANG</sequence>
<dbReference type="PANTHER" id="PTHR30482">
    <property type="entry name" value="HIGH-AFFINITY BRANCHED-CHAIN AMINO ACID TRANSPORT SYSTEM PERMEASE"/>
    <property type="match status" value="1"/>
</dbReference>
<feature type="transmembrane region" description="Helical" evidence="6">
    <location>
        <begin position="172"/>
        <end position="189"/>
    </location>
</feature>
<dbReference type="AlphaFoldDB" id="A0A073J4M0"/>
<feature type="transmembrane region" description="Helical" evidence="6">
    <location>
        <begin position="62"/>
        <end position="82"/>
    </location>
</feature>
<protein>
    <submittedName>
        <fullName evidence="7">ABC transporter permease</fullName>
    </submittedName>
</protein>
<evidence type="ECO:0000256" key="1">
    <source>
        <dbReference type="ARBA" id="ARBA00004651"/>
    </source>
</evidence>
<dbReference type="Proteomes" id="UP000027665">
    <property type="component" value="Unassembled WGS sequence"/>
</dbReference>
<comment type="subcellular location">
    <subcellularLocation>
        <location evidence="1">Cell membrane</location>
        <topology evidence="1">Multi-pass membrane protein</topology>
    </subcellularLocation>
</comment>
<dbReference type="PANTHER" id="PTHR30482:SF10">
    <property type="entry name" value="HIGH-AFFINITY BRANCHED-CHAIN AMINO ACID TRANSPORT PROTEIN BRAE"/>
    <property type="match status" value="1"/>
</dbReference>
<dbReference type="OrthoDB" id="9789927at2"/>
<proteinExistence type="predicted"/>
<organism evidence="7 8">
    <name type="scientific">Synergistes jonesii</name>
    <dbReference type="NCBI Taxonomy" id="2754"/>
    <lineage>
        <taxon>Bacteria</taxon>
        <taxon>Thermotogati</taxon>
        <taxon>Synergistota</taxon>
        <taxon>Synergistia</taxon>
        <taxon>Synergistales</taxon>
        <taxon>Synergistaceae</taxon>
        <taxon>Synergistes</taxon>
    </lineage>
</organism>
<evidence type="ECO:0000256" key="5">
    <source>
        <dbReference type="ARBA" id="ARBA00023136"/>
    </source>
</evidence>
<evidence type="ECO:0000313" key="7">
    <source>
        <dbReference type="EMBL" id="KEJ92662.1"/>
    </source>
</evidence>